<dbReference type="Proteomes" id="UP000652761">
    <property type="component" value="Unassembled WGS sequence"/>
</dbReference>
<feature type="transmembrane region" description="Helical" evidence="2">
    <location>
        <begin position="244"/>
        <end position="261"/>
    </location>
</feature>
<feature type="region of interest" description="Disordered" evidence="1">
    <location>
        <begin position="333"/>
        <end position="352"/>
    </location>
</feature>
<feature type="transmembrane region" description="Helical" evidence="2">
    <location>
        <begin position="202"/>
        <end position="220"/>
    </location>
</feature>
<dbReference type="AlphaFoldDB" id="A0A843U6S6"/>
<protein>
    <recommendedName>
        <fullName evidence="3">1,3-beta-glucan synthase component FKS1-like domain-containing protein</fullName>
    </recommendedName>
</protein>
<organism evidence="4 5">
    <name type="scientific">Colocasia esculenta</name>
    <name type="common">Wild taro</name>
    <name type="synonym">Arum esculentum</name>
    <dbReference type="NCBI Taxonomy" id="4460"/>
    <lineage>
        <taxon>Eukaryota</taxon>
        <taxon>Viridiplantae</taxon>
        <taxon>Streptophyta</taxon>
        <taxon>Embryophyta</taxon>
        <taxon>Tracheophyta</taxon>
        <taxon>Spermatophyta</taxon>
        <taxon>Magnoliopsida</taxon>
        <taxon>Liliopsida</taxon>
        <taxon>Araceae</taxon>
        <taxon>Aroideae</taxon>
        <taxon>Colocasieae</taxon>
        <taxon>Colocasia</taxon>
    </lineage>
</organism>
<name>A0A843U6S6_COLES</name>
<comment type="caution">
    <text evidence="4">The sequence shown here is derived from an EMBL/GenBank/DDBJ whole genome shotgun (WGS) entry which is preliminary data.</text>
</comment>
<accession>A0A843U6S6</accession>
<gene>
    <name evidence="4" type="ORF">Taro_009522</name>
</gene>
<dbReference type="InterPro" id="IPR026899">
    <property type="entry name" value="FKS1-like_dom1"/>
</dbReference>
<keyword evidence="2" id="KW-0472">Membrane</keyword>
<dbReference type="OrthoDB" id="775652at2759"/>
<feature type="compositionally biased region" description="Basic and acidic residues" evidence="1">
    <location>
        <begin position="335"/>
        <end position="344"/>
    </location>
</feature>
<evidence type="ECO:0000256" key="1">
    <source>
        <dbReference type="SAM" id="MobiDB-lite"/>
    </source>
</evidence>
<dbReference type="GO" id="GO:0005886">
    <property type="term" value="C:plasma membrane"/>
    <property type="evidence" value="ECO:0007669"/>
    <property type="project" value="TreeGrafter"/>
</dbReference>
<reference evidence="4" key="1">
    <citation type="submission" date="2017-07" db="EMBL/GenBank/DDBJ databases">
        <title>Taro Niue Genome Assembly and Annotation.</title>
        <authorList>
            <person name="Atibalentja N."/>
            <person name="Keating K."/>
            <person name="Fields C.J."/>
        </authorList>
    </citation>
    <scope>NUCLEOTIDE SEQUENCE</scope>
    <source>
        <strain evidence="4">Niue_2</strain>
        <tissue evidence="4">Leaf</tissue>
    </source>
</reference>
<keyword evidence="2" id="KW-0812">Transmembrane</keyword>
<evidence type="ECO:0000313" key="4">
    <source>
        <dbReference type="EMBL" id="MQL77133.1"/>
    </source>
</evidence>
<feature type="transmembrane region" description="Helical" evidence="2">
    <location>
        <begin position="161"/>
        <end position="182"/>
    </location>
</feature>
<feature type="transmembrane region" description="Helical" evidence="2">
    <location>
        <begin position="131"/>
        <end position="149"/>
    </location>
</feature>
<dbReference type="PANTHER" id="PTHR12741">
    <property type="entry name" value="LYST-INTERACTING PROTEIN LIP5 DOPAMINE RESPONSIVE PROTEIN DRG-1"/>
    <property type="match status" value="1"/>
</dbReference>
<evidence type="ECO:0000313" key="5">
    <source>
        <dbReference type="Proteomes" id="UP000652761"/>
    </source>
</evidence>
<dbReference type="PANTHER" id="PTHR12741:SF16">
    <property type="entry name" value="CALLOSE SYNTHASE 7"/>
    <property type="match status" value="1"/>
</dbReference>
<dbReference type="Pfam" id="PF14288">
    <property type="entry name" value="FKS1_dom1"/>
    <property type="match status" value="1"/>
</dbReference>
<proteinExistence type="predicted"/>
<keyword evidence="5" id="KW-1185">Reference proteome</keyword>
<dbReference type="SMART" id="SM01205">
    <property type="entry name" value="FKS1_dom1"/>
    <property type="match status" value="1"/>
</dbReference>
<feature type="domain" description="1,3-beta-glucan synthase component FKS1-like" evidence="3">
    <location>
        <begin position="1"/>
        <end position="83"/>
    </location>
</feature>
<dbReference type="EMBL" id="NMUH01000332">
    <property type="protein sequence ID" value="MQL77133.1"/>
    <property type="molecule type" value="Genomic_DNA"/>
</dbReference>
<evidence type="ECO:0000259" key="3">
    <source>
        <dbReference type="SMART" id="SM01205"/>
    </source>
</evidence>
<evidence type="ECO:0000256" key="2">
    <source>
        <dbReference type="SAM" id="Phobius"/>
    </source>
</evidence>
<dbReference type="GO" id="GO:0046527">
    <property type="term" value="F:glucosyltransferase activity"/>
    <property type="evidence" value="ECO:0007669"/>
    <property type="project" value="TreeGrafter"/>
</dbReference>
<sequence length="374" mass="42398">MAKELYDILYGNAHIATGGYFEPAYKGEDSFLQKVITPIYQVLRKEVQRNNAGTASHSKWRNYDDLNEYFWSTKCFELDWPMKTNTDFFVQMGDRAKMEHPDQVVSGRRKPKTNFVEVRTFWHLFRSFDRMWAFFILAFQAMVIIAWSPTASPSAIFEPDVFRSVLSVFLTAALLNFLQAVLDIILSWKAWGSMGCTQITRYLLKLVMAAVWLIILPISYSSSMQNPTGLIKFFSNWFGNSKQLSFYSFAIVIYMLPNILMSQPVMSAYGQKSHVPTHAKSQAVRSMGLSVHKWAREPSFLRPWIEIVAGNGAEPRKAGSVAATRPAQSASVYEEYGRASDRSPPKTPGPCSHVCTSDSSSLRGMALGRIFKHV</sequence>
<keyword evidence="2" id="KW-1133">Transmembrane helix</keyword>